<evidence type="ECO:0000313" key="1">
    <source>
        <dbReference type="EMBL" id="GLV14955.1"/>
    </source>
</evidence>
<proteinExistence type="predicted"/>
<dbReference type="Proteomes" id="UP001157137">
    <property type="component" value="Unassembled WGS sequence"/>
</dbReference>
<reference evidence="1" key="1">
    <citation type="submission" date="2023-02" db="EMBL/GenBank/DDBJ databases">
        <title>Proposal of a novel subspecies: Alicyclobacillus hesperidum subspecies aegle.</title>
        <authorList>
            <person name="Goto K."/>
            <person name="Fujii T."/>
            <person name="Yasui K."/>
            <person name="Mochida K."/>
            <person name="Kato-Tanaka Y."/>
            <person name="Morohoshi S."/>
            <person name="An S.Y."/>
            <person name="Kasai H."/>
            <person name="Yokota A."/>
        </authorList>
    </citation>
    <scope>NUCLEOTIDE SEQUENCE</scope>
    <source>
        <strain evidence="1">DSM 12766</strain>
    </source>
</reference>
<organism evidence="1 2">
    <name type="scientific">Alicyclobacillus hesperidum</name>
    <dbReference type="NCBI Taxonomy" id="89784"/>
    <lineage>
        <taxon>Bacteria</taxon>
        <taxon>Bacillati</taxon>
        <taxon>Bacillota</taxon>
        <taxon>Bacilli</taxon>
        <taxon>Bacillales</taxon>
        <taxon>Alicyclobacillaceae</taxon>
        <taxon>Alicyclobacillus</taxon>
    </lineage>
</organism>
<evidence type="ECO:0000313" key="2">
    <source>
        <dbReference type="Proteomes" id="UP001157137"/>
    </source>
</evidence>
<name>A0AA37U4Y1_9BACL</name>
<dbReference type="EMBL" id="BSRA01000021">
    <property type="protein sequence ID" value="GLV14955.1"/>
    <property type="molecule type" value="Genomic_DNA"/>
</dbReference>
<accession>A0AA37U4Y1</accession>
<sequence>MRKCIAAATRQLGPIELVMFWIHSDATDAFQVVADEILTQAENPWWLFHVRGSSAHLNPDPPPVPPVCLYRQVVLGFVLEPDMTSRWLTHQEISDGVIQAIQNDWERSVVGTLEPWERRPR</sequence>
<dbReference type="AlphaFoldDB" id="A0AA37U4Y1"/>
<comment type="caution">
    <text evidence="1">The sequence shown here is derived from an EMBL/GenBank/DDBJ whole genome shotgun (WGS) entry which is preliminary data.</text>
</comment>
<gene>
    <name evidence="1" type="ORF">Heshes_26400</name>
</gene>
<protein>
    <submittedName>
        <fullName evidence="1">Uncharacterized protein</fullName>
    </submittedName>
</protein>